<dbReference type="PANTHER" id="PTHR23502">
    <property type="entry name" value="MAJOR FACILITATOR SUPERFAMILY"/>
    <property type="match status" value="1"/>
</dbReference>
<evidence type="ECO:0000313" key="8">
    <source>
        <dbReference type="EMBL" id="KKY36387.1"/>
    </source>
</evidence>
<dbReference type="InterPro" id="IPR036259">
    <property type="entry name" value="MFS_trans_sf"/>
</dbReference>
<dbReference type="STRING" id="1214573.A0A0G2FQC2"/>
<feature type="transmembrane region" description="Helical" evidence="6">
    <location>
        <begin position="554"/>
        <end position="577"/>
    </location>
</feature>
<feature type="transmembrane region" description="Helical" evidence="6">
    <location>
        <begin position="249"/>
        <end position="268"/>
    </location>
</feature>
<comment type="caution">
    <text evidence="8">The sequence shown here is derived from an EMBL/GenBank/DDBJ whole genome shotgun (WGS) entry which is preliminary data.</text>
</comment>
<dbReference type="EMBL" id="LCUC01000127">
    <property type="protein sequence ID" value="KKY36387.1"/>
    <property type="molecule type" value="Genomic_DNA"/>
</dbReference>
<feature type="transmembrane region" description="Helical" evidence="6">
    <location>
        <begin position="306"/>
        <end position="325"/>
    </location>
</feature>
<dbReference type="CDD" id="cd17323">
    <property type="entry name" value="MFS_Tpo1_MDR_like"/>
    <property type="match status" value="1"/>
</dbReference>
<evidence type="ECO:0000313" key="9">
    <source>
        <dbReference type="Proteomes" id="UP000034680"/>
    </source>
</evidence>
<reference evidence="8 9" key="1">
    <citation type="submission" date="2015-05" db="EMBL/GenBank/DDBJ databases">
        <title>Distinctive expansion of gene families associated with plant cell wall degradation and secondary metabolism in the genomes of grapevine trunk pathogens.</title>
        <authorList>
            <person name="Lawrence D.P."/>
            <person name="Travadon R."/>
            <person name="Rolshausen P.E."/>
            <person name="Baumgartner K."/>
        </authorList>
    </citation>
    <scope>NUCLEOTIDE SEQUENCE [LARGE SCALE GENOMIC DNA]</scope>
    <source>
        <strain evidence="8">DA912</strain>
    </source>
</reference>
<feature type="transmembrane region" description="Helical" evidence="6">
    <location>
        <begin position="217"/>
        <end position="237"/>
    </location>
</feature>
<feature type="transmembrane region" description="Helical" evidence="6">
    <location>
        <begin position="416"/>
        <end position="435"/>
    </location>
</feature>
<keyword evidence="9" id="KW-1185">Reference proteome</keyword>
<evidence type="ECO:0000256" key="3">
    <source>
        <dbReference type="ARBA" id="ARBA00022989"/>
    </source>
</evidence>
<dbReference type="Pfam" id="PF07690">
    <property type="entry name" value="MFS_1"/>
    <property type="match status" value="1"/>
</dbReference>
<dbReference type="PROSITE" id="PS50850">
    <property type="entry name" value="MFS"/>
    <property type="match status" value="1"/>
</dbReference>
<reference evidence="8 9" key="2">
    <citation type="submission" date="2015-05" db="EMBL/GenBank/DDBJ databases">
        <authorList>
            <person name="Morales-Cruz A."/>
            <person name="Amrine K.C."/>
            <person name="Cantu D."/>
        </authorList>
    </citation>
    <scope>NUCLEOTIDE SEQUENCE [LARGE SCALE GENOMIC DNA]</scope>
    <source>
        <strain evidence="8">DA912</strain>
    </source>
</reference>
<protein>
    <submittedName>
        <fullName evidence="8">Putative major facilitator superfamily transporter multidrug resistance</fullName>
    </submittedName>
</protein>
<dbReference type="InterPro" id="IPR020846">
    <property type="entry name" value="MFS_dom"/>
</dbReference>
<proteinExistence type="predicted"/>
<feature type="transmembrane region" description="Helical" evidence="6">
    <location>
        <begin position="337"/>
        <end position="356"/>
    </location>
</feature>
<feature type="compositionally biased region" description="Basic and acidic residues" evidence="5">
    <location>
        <begin position="35"/>
        <end position="66"/>
    </location>
</feature>
<dbReference type="SUPFAM" id="SSF103473">
    <property type="entry name" value="MFS general substrate transporter"/>
    <property type="match status" value="1"/>
</dbReference>
<dbReference type="PANTHER" id="PTHR23502:SF33">
    <property type="entry name" value="MAJOR FACILITATOR SUPERFAMILY (MFS) PROFILE DOMAIN-CONTAINING PROTEIN-RELATED"/>
    <property type="match status" value="1"/>
</dbReference>
<feature type="transmembrane region" description="Helical" evidence="6">
    <location>
        <begin position="589"/>
        <end position="611"/>
    </location>
</feature>
<dbReference type="PROSITE" id="PS00216">
    <property type="entry name" value="SUGAR_TRANSPORT_1"/>
    <property type="match status" value="1"/>
</dbReference>
<feature type="transmembrane region" description="Helical" evidence="6">
    <location>
        <begin position="180"/>
        <end position="197"/>
    </location>
</feature>
<feature type="domain" description="Major facilitator superfamily (MFS) profile" evidence="7">
    <location>
        <begin position="182"/>
        <end position="615"/>
    </location>
</feature>
<feature type="transmembrane region" description="Helical" evidence="6">
    <location>
        <begin position="455"/>
        <end position="475"/>
    </location>
</feature>
<dbReference type="GO" id="GO:0042908">
    <property type="term" value="P:xenobiotic transport"/>
    <property type="evidence" value="ECO:0007669"/>
    <property type="project" value="UniProtKB-ARBA"/>
</dbReference>
<feature type="transmembrane region" description="Helical" evidence="6">
    <location>
        <begin position="521"/>
        <end position="542"/>
    </location>
</feature>
<evidence type="ECO:0000256" key="6">
    <source>
        <dbReference type="SAM" id="Phobius"/>
    </source>
</evidence>
<organism evidence="8 9">
    <name type="scientific">Diaporthe ampelina</name>
    <dbReference type="NCBI Taxonomy" id="1214573"/>
    <lineage>
        <taxon>Eukaryota</taxon>
        <taxon>Fungi</taxon>
        <taxon>Dikarya</taxon>
        <taxon>Ascomycota</taxon>
        <taxon>Pezizomycotina</taxon>
        <taxon>Sordariomycetes</taxon>
        <taxon>Sordariomycetidae</taxon>
        <taxon>Diaporthales</taxon>
        <taxon>Diaporthaceae</taxon>
        <taxon>Diaporthe</taxon>
    </lineage>
</organism>
<dbReference type="GO" id="GO:0016020">
    <property type="term" value="C:membrane"/>
    <property type="evidence" value="ECO:0007669"/>
    <property type="project" value="UniProtKB-SubCell"/>
</dbReference>
<feature type="transmembrane region" description="Helical" evidence="6">
    <location>
        <begin position="274"/>
        <end position="294"/>
    </location>
</feature>
<accession>A0A0G2FQC2</accession>
<evidence type="ECO:0000256" key="5">
    <source>
        <dbReference type="SAM" id="MobiDB-lite"/>
    </source>
</evidence>
<evidence type="ECO:0000256" key="1">
    <source>
        <dbReference type="ARBA" id="ARBA00004141"/>
    </source>
</evidence>
<dbReference type="OrthoDB" id="5296287at2759"/>
<keyword evidence="2 6" id="KW-0812">Transmembrane</keyword>
<name>A0A0G2FQC2_9PEZI</name>
<comment type="subcellular location">
    <subcellularLocation>
        <location evidence="1">Membrane</location>
        <topology evidence="1">Multi-pass membrane protein</topology>
    </subcellularLocation>
</comment>
<evidence type="ECO:0000259" key="7">
    <source>
        <dbReference type="PROSITE" id="PS50850"/>
    </source>
</evidence>
<dbReference type="InterPro" id="IPR011701">
    <property type="entry name" value="MFS"/>
</dbReference>
<keyword evidence="3 6" id="KW-1133">Transmembrane helix</keyword>
<evidence type="ECO:0000256" key="4">
    <source>
        <dbReference type="ARBA" id="ARBA00023136"/>
    </source>
</evidence>
<dbReference type="GO" id="GO:0022857">
    <property type="term" value="F:transmembrane transporter activity"/>
    <property type="evidence" value="ECO:0007669"/>
    <property type="project" value="InterPro"/>
</dbReference>
<evidence type="ECO:0000256" key="2">
    <source>
        <dbReference type="ARBA" id="ARBA00022692"/>
    </source>
</evidence>
<gene>
    <name evidence="8" type="ORF">UCDDA912_g03627</name>
</gene>
<feature type="region of interest" description="Disordered" evidence="5">
    <location>
        <begin position="1"/>
        <end position="103"/>
    </location>
</feature>
<dbReference type="FunFam" id="1.20.1250.20:FF:000460">
    <property type="entry name" value="MFS multidrug transporter, putative"/>
    <property type="match status" value="1"/>
</dbReference>
<dbReference type="GO" id="GO:0140115">
    <property type="term" value="P:export across plasma membrane"/>
    <property type="evidence" value="ECO:0007669"/>
    <property type="project" value="UniProtKB-ARBA"/>
</dbReference>
<dbReference type="Proteomes" id="UP000034680">
    <property type="component" value="Unassembled WGS sequence"/>
</dbReference>
<feature type="transmembrane region" description="Helical" evidence="6">
    <location>
        <begin position="496"/>
        <end position="515"/>
    </location>
</feature>
<dbReference type="InterPro" id="IPR005829">
    <property type="entry name" value="Sugar_transporter_CS"/>
</dbReference>
<keyword evidence="4 6" id="KW-0472">Membrane</keyword>
<dbReference type="Gene3D" id="1.20.1250.20">
    <property type="entry name" value="MFS general substrate transporter like domains"/>
    <property type="match status" value="1"/>
</dbReference>
<sequence>MEKHDDEATAGNARPELEQETDDLSVSLTGSSVEMDEKRHQPEHDHEPGASDDKKARLPSKGHDDEAASAYSTDSSHSTERGGADPEDEEVEETVPGSDLDRQLSRVRDIESLRRIESRGSIKSKVSRVFSVVSGRGRARDGAAIRRDPLPQTSLDEGIVGWDGQDDPQMPLNFQPFRKWLLVGLLSTITLVTPFASSILSPGISSLMVEFGEAQQIVGSMTVSIYLLGYVVGPMVMAPMSEIYGRRPVLTVANVFFCCWQVGCALAPDISSLIVFRFFSGVGGAGCLTLGGAVIGDCFRPEQRGFAMGIWTFGPLIGPILGPLIGGFIAESIGWRWDFWIVLIVAVLITITIEVFNQETSHRIIIEKKVKRLRKETGRDDLRSCYDTSQGAKLSQKRILVNGLVRPLKMLVLSPIVLLLTIYISFTYGTLYLLFTTIPTVFEETYGFSIGLTGLVYLGLGTGTTLGWLVITLYSDKSVIKLAKANNGEFEPEMRLAMSIGFSWLLPITFFWYGWTAQYKVHWISPILSLIPYGCGIMGLFLPITTYLVDCYPMYAAAAIAANTELRSLVGALLPLAGPPMYETLGLGWGNSLLGFLCILMIPLPIVFYKFGKKLRKMEKLTL</sequence>
<dbReference type="AlphaFoldDB" id="A0A0G2FQC2"/>